<feature type="domain" description="Methyltransferase type 11" evidence="1">
    <location>
        <begin position="46"/>
        <end position="163"/>
    </location>
</feature>
<dbReference type="InterPro" id="IPR050508">
    <property type="entry name" value="Methyltransf_Superfamily"/>
</dbReference>
<keyword evidence="3" id="KW-1185">Reference proteome</keyword>
<evidence type="ECO:0000259" key="1">
    <source>
        <dbReference type="Pfam" id="PF08241"/>
    </source>
</evidence>
<keyword evidence="2" id="KW-0489">Methyltransferase</keyword>
<dbReference type="KEGG" id="gms:SOIL9_36790"/>
<dbReference type="Pfam" id="PF08241">
    <property type="entry name" value="Methyltransf_11"/>
    <property type="match status" value="1"/>
</dbReference>
<name>A0A6P2D0Z6_9BACT</name>
<sequence length="254" mass="27769">MLGVTSHWPSDRCAKAFWGQHDLPPYRQLLADTLEWAAPGPGERWLDLGCGGGALTRAIWERTGGTVAEIVGTDCAPANARAYERLRTALAPSPGSRIAFLCHDFSTGLGPLADGAFDHAMSGLSISYAESRNPTTGGWTADAYDRLLNEVARVLRPGGRFVFSVNVPDPSWGRIAWLSLGAALRAERPLRYLKRAGRMWRYGRWLTRGARSGRFHYLPPETVAAKLSAAGFGATEHRLSYAGQALVFRTLKRT</sequence>
<organism evidence="2 3">
    <name type="scientific">Gemmata massiliana</name>
    <dbReference type="NCBI Taxonomy" id="1210884"/>
    <lineage>
        <taxon>Bacteria</taxon>
        <taxon>Pseudomonadati</taxon>
        <taxon>Planctomycetota</taxon>
        <taxon>Planctomycetia</taxon>
        <taxon>Gemmatales</taxon>
        <taxon>Gemmataceae</taxon>
        <taxon>Gemmata</taxon>
    </lineage>
</organism>
<dbReference type="InterPro" id="IPR029063">
    <property type="entry name" value="SAM-dependent_MTases_sf"/>
</dbReference>
<proteinExistence type="predicted"/>
<keyword evidence="2" id="KW-0808">Transferase</keyword>
<evidence type="ECO:0000313" key="3">
    <source>
        <dbReference type="Proteomes" id="UP000464178"/>
    </source>
</evidence>
<dbReference type="PANTHER" id="PTHR42912">
    <property type="entry name" value="METHYLTRANSFERASE"/>
    <property type="match status" value="1"/>
</dbReference>
<dbReference type="Proteomes" id="UP000464178">
    <property type="component" value="Chromosome"/>
</dbReference>
<accession>A0A6P2D0Z6</accession>
<dbReference type="InterPro" id="IPR013216">
    <property type="entry name" value="Methyltransf_11"/>
</dbReference>
<dbReference type="SUPFAM" id="SSF53335">
    <property type="entry name" value="S-adenosyl-L-methionine-dependent methyltransferases"/>
    <property type="match status" value="1"/>
</dbReference>
<dbReference type="GO" id="GO:0008757">
    <property type="term" value="F:S-adenosylmethionine-dependent methyltransferase activity"/>
    <property type="evidence" value="ECO:0007669"/>
    <property type="project" value="InterPro"/>
</dbReference>
<protein>
    <recommendedName>
        <fullName evidence="1">Methyltransferase type 11 domain-containing protein</fullName>
    </recommendedName>
</protein>
<dbReference type="Gene3D" id="3.40.50.150">
    <property type="entry name" value="Vaccinia Virus protein VP39"/>
    <property type="match status" value="1"/>
</dbReference>
<dbReference type="EMBL" id="LR593886">
    <property type="protein sequence ID" value="VTR94035.1"/>
    <property type="molecule type" value="Genomic_DNA"/>
</dbReference>
<dbReference type="CDD" id="cd02440">
    <property type="entry name" value="AdoMet_MTases"/>
    <property type="match status" value="1"/>
</dbReference>
<evidence type="ECO:0000313" key="2">
    <source>
        <dbReference type="EMBL" id="VTR94035.1"/>
    </source>
</evidence>
<gene>
    <name evidence="2" type="ORF">SOIL9_36790</name>
</gene>
<keyword evidence="2" id="KW-0830">Ubiquinone</keyword>
<dbReference type="GO" id="GO:0032259">
    <property type="term" value="P:methylation"/>
    <property type="evidence" value="ECO:0007669"/>
    <property type="project" value="UniProtKB-KW"/>
</dbReference>
<dbReference type="AlphaFoldDB" id="A0A6P2D0Z6"/>
<reference evidence="2 3" key="1">
    <citation type="submission" date="2019-05" db="EMBL/GenBank/DDBJ databases">
        <authorList>
            <consortium name="Science for Life Laboratories"/>
        </authorList>
    </citation>
    <scope>NUCLEOTIDE SEQUENCE [LARGE SCALE GENOMIC DNA]</scope>
    <source>
        <strain evidence="2">Soil9</strain>
    </source>
</reference>